<organism evidence="1 2">
    <name type="scientific">Anaerofilum hominis</name>
    <dbReference type="NCBI Taxonomy" id="2763016"/>
    <lineage>
        <taxon>Bacteria</taxon>
        <taxon>Bacillati</taxon>
        <taxon>Bacillota</taxon>
        <taxon>Clostridia</taxon>
        <taxon>Eubacteriales</taxon>
        <taxon>Oscillospiraceae</taxon>
        <taxon>Anaerofilum</taxon>
    </lineage>
</organism>
<gene>
    <name evidence="1" type="ORF">H8S23_13115</name>
</gene>
<dbReference type="AlphaFoldDB" id="A0A923L251"/>
<dbReference type="InterPro" id="IPR016024">
    <property type="entry name" value="ARM-type_fold"/>
</dbReference>
<proteinExistence type="predicted"/>
<protein>
    <submittedName>
        <fullName evidence="1">SufBD protein</fullName>
    </submittedName>
</protein>
<sequence length="160" mass="17677">MRGRAMTPVTQPELARLLEGLRDRNAAEGYACLKQLLAESGRTAAVYPHWDALIALTEEESAYLRARGLLLLAANARWDTENRLDRDLERLLAHLTDKKPTVARQFLAALPQVAQARPDLAPRIRQALLCADTSAYPDSTRPLVEKDLRAALNALQTPAG</sequence>
<reference evidence="1" key="1">
    <citation type="submission" date="2020-08" db="EMBL/GenBank/DDBJ databases">
        <title>Genome public.</title>
        <authorList>
            <person name="Liu C."/>
            <person name="Sun Q."/>
        </authorList>
    </citation>
    <scope>NUCLEOTIDE SEQUENCE</scope>
    <source>
        <strain evidence="1">BX8</strain>
    </source>
</reference>
<dbReference type="RefSeq" id="WP_186888807.1">
    <property type="nucleotide sequence ID" value="NZ_JACONZ010000005.1"/>
</dbReference>
<dbReference type="EMBL" id="JACONZ010000005">
    <property type="protein sequence ID" value="MBC5582447.1"/>
    <property type="molecule type" value="Genomic_DNA"/>
</dbReference>
<accession>A0A923L251</accession>
<evidence type="ECO:0000313" key="1">
    <source>
        <dbReference type="EMBL" id="MBC5582447.1"/>
    </source>
</evidence>
<comment type="caution">
    <text evidence="1">The sequence shown here is derived from an EMBL/GenBank/DDBJ whole genome shotgun (WGS) entry which is preliminary data.</text>
</comment>
<dbReference type="SUPFAM" id="SSF48371">
    <property type="entry name" value="ARM repeat"/>
    <property type="match status" value="1"/>
</dbReference>
<keyword evidence="2" id="KW-1185">Reference proteome</keyword>
<name>A0A923L251_9FIRM</name>
<evidence type="ECO:0000313" key="2">
    <source>
        <dbReference type="Proteomes" id="UP000659630"/>
    </source>
</evidence>
<dbReference type="Proteomes" id="UP000659630">
    <property type="component" value="Unassembled WGS sequence"/>
</dbReference>